<sequence length="72" mass="7768">MANTEGIGVFVRRSPELGDRLEHAIPEGSPVRVLGAEMWVNGIPWRQVEDGQGVQGWVPSQYVRVEGAAAPG</sequence>
<dbReference type="Pfam" id="PF06347">
    <property type="entry name" value="SH3_4"/>
    <property type="match status" value="1"/>
</dbReference>
<dbReference type="Proteomes" id="UP000178606">
    <property type="component" value="Unassembled WGS sequence"/>
</dbReference>
<dbReference type="Gene3D" id="2.30.30.40">
    <property type="entry name" value="SH3 Domains"/>
    <property type="match status" value="1"/>
</dbReference>
<name>A0A1F6CWQ8_HANXR</name>
<gene>
    <name evidence="1" type="ORF">A3F84_16360</name>
</gene>
<evidence type="ECO:0000313" key="2">
    <source>
        <dbReference type="Proteomes" id="UP000178606"/>
    </source>
</evidence>
<proteinExistence type="predicted"/>
<comment type="caution">
    <text evidence="1">The sequence shown here is derived from an EMBL/GenBank/DDBJ whole genome shotgun (WGS) entry which is preliminary data.</text>
</comment>
<dbReference type="InterPro" id="IPR036028">
    <property type="entry name" value="SH3-like_dom_sf"/>
</dbReference>
<dbReference type="InterPro" id="IPR010466">
    <property type="entry name" value="DUF1058"/>
</dbReference>
<dbReference type="EMBL" id="MFKF01000119">
    <property type="protein sequence ID" value="OGG53527.1"/>
    <property type="molecule type" value="Genomic_DNA"/>
</dbReference>
<evidence type="ECO:0008006" key="3">
    <source>
        <dbReference type="Google" id="ProtNLM"/>
    </source>
</evidence>
<dbReference type="AlphaFoldDB" id="A0A1F6CWQ8"/>
<reference evidence="1 2" key="1">
    <citation type="journal article" date="2016" name="Nat. Commun.">
        <title>Thousands of microbial genomes shed light on interconnected biogeochemical processes in an aquifer system.</title>
        <authorList>
            <person name="Anantharaman K."/>
            <person name="Brown C.T."/>
            <person name="Hug L.A."/>
            <person name="Sharon I."/>
            <person name="Castelle C.J."/>
            <person name="Probst A.J."/>
            <person name="Thomas B.C."/>
            <person name="Singh A."/>
            <person name="Wilkins M.J."/>
            <person name="Karaoz U."/>
            <person name="Brodie E.L."/>
            <person name="Williams K.H."/>
            <person name="Hubbard S.S."/>
            <person name="Banfield J.F."/>
        </authorList>
    </citation>
    <scope>NUCLEOTIDE SEQUENCE [LARGE SCALE GENOMIC DNA]</scope>
    <source>
        <strain evidence="2">RIFCSPLOWO2_12_FULL_64_10</strain>
    </source>
</reference>
<organism evidence="1 2">
    <name type="scientific">Handelsmanbacteria sp. (strain RIFCSPLOWO2_12_FULL_64_10)</name>
    <dbReference type="NCBI Taxonomy" id="1817868"/>
    <lineage>
        <taxon>Bacteria</taxon>
        <taxon>Candidatus Handelsmaniibacteriota</taxon>
    </lineage>
</organism>
<dbReference type="SUPFAM" id="SSF50044">
    <property type="entry name" value="SH3-domain"/>
    <property type="match status" value="1"/>
</dbReference>
<accession>A0A1F6CWQ8</accession>
<evidence type="ECO:0000313" key="1">
    <source>
        <dbReference type="EMBL" id="OGG53527.1"/>
    </source>
</evidence>
<protein>
    <recommendedName>
        <fullName evidence="3">SH3b domain-containing protein</fullName>
    </recommendedName>
</protein>